<gene>
    <name evidence="8" type="ORF">CLAFUR5_04320</name>
</gene>
<dbReference type="SUPFAM" id="SSF56112">
    <property type="entry name" value="Protein kinase-like (PK-like)"/>
    <property type="match status" value="1"/>
</dbReference>
<dbReference type="Gene3D" id="1.10.510.10">
    <property type="entry name" value="Transferase(Phosphotransferase) domain 1"/>
    <property type="match status" value="1"/>
</dbReference>
<dbReference type="Proteomes" id="UP000756132">
    <property type="component" value="Chromosome 4"/>
</dbReference>
<keyword evidence="2" id="KW-0808">Transferase</keyword>
<dbReference type="PANTHER" id="PTHR43671">
    <property type="entry name" value="SERINE/THREONINE-PROTEIN KINASE NEK"/>
    <property type="match status" value="1"/>
</dbReference>
<dbReference type="InterPro" id="IPR050660">
    <property type="entry name" value="NEK_Ser/Thr_kinase"/>
</dbReference>
<reference evidence="8" key="2">
    <citation type="journal article" date="2022" name="Microb. Genom.">
        <title>A chromosome-scale genome assembly of the tomato pathogen Cladosporium fulvum reveals a compartmentalized genome architecture and the presence of a dispensable chromosome.</title>
        <authorList>
            <person name="Zaccaron A.Z."/>
            <person name="Chen L.H."/>
            <person name="Samaras A."/>
            <person name="Stergiopoulos I."/>
        </authorList>
    </citation>
    <scope>NUCLEOTIDE SEQUENCE</scope>
    <source>
        <strain evidence="8">Race5_Kim</strain>
    </source>
</reference>
<evidence type="ECO:0000259" key="7">
    <source>
        <dbReference type="PROSITE" id="PS50011"/>
    </source>
</evidence>
<organism evidence="8 9">
    <name type="scientific">Passalora fulva</name>
    <name type="common">Tomato leaf mold</name>
    <name type="synonym">Cladosporium fulvum</name>
    <dbReference type="NCBI Taxonomy" id="5499"/>
    <lineage>
        <taxon>Eukaryota</taxon>
        <taxon>Fungi</taxon>
        <taxon>Dikarya</taxon>
        <taxon>Ascomycota</taxon>
        <taxon>Pezizomycotina</taxon>
        <taxon>Dothideomycetes</taxon>
        <taxon>Dothideomycetidae</taxon>
        <taxon>Mycosphaerellales</taxon>
        <taxon>Mycosphaerellaceae</taxon>
        <taxon>Fulvia</taxon>
    </lineage>
</organism>
<feature type="region of interest" description="Disordered" evidence="6">
    <location>
        <begin position="417"/>
        <end position="482"/>
    </location>
</feature>
<evidence type="ECO:0000256" key="1">
    <source>
        <dbReference type="ARBA" id="ARBA00012513"/>
    </source>
</evidence>
<dbReference type="PROSITE" id="PS50011">
    <property type="entry name" value="PROTEIN_KINASE_DOM"/>
    <property type="match status" value="1"/>
</dbReference>
<accession>A0A9Q8P7Y1</accession>
<keyword evidence="3" id="KW-0547">Nucleotide-binding</keyword>
<keyword evidence="5" id="KW-0067">ATP-binding</keyword>
<dbReference type="InterPro" id="IPR011009">
    <property type="entry name" value="Kinase-like_dom_sf"/>
</dbReference>
<dbReference type="GO" id="GO:0005524">
    <property type="term" value="F:ATP binding"/>
    <property type="evidence" value="ECO:0007669"/>
    <property type="project" value="UniProtKB-KW"/>
</dbReference>
<evidence type="ECO:0000256" key="4">
    <source>
        <dbReference type="ARBA" id="ARBA00022777"/>
    </source>
</evidence>
<evidence type="ECO:0000256" key="6">
    <source>
        <dbReference type="SAM" id="MobiDB-lite"/>
    </source>
</evidence>
<evidence type="ECO:0000313" key="9">
    <source>
        <dbReference type="Proteomes" id="UP000756132"/>
    </source>
</evidence>
<dbReference type="RefSeq" id="XP_047760733.1">
    <property type="nucleotide sequence ID" value="XM_047903468.1"/>
</dbReference>
<dbReference type="InterPro" id="IPR008271">
    <property type="entry name" value="Ser/Thr_kinase_AS"/>
</dbReference>
<keyword evidence="9" id="KW-1185">Reference proteome</keyword>
<protein>
    <recommendedName>
        <fullName evidence="1">non-specific serine/threonine protein kinase</fullName>
        <ecNumber evidence="1">2.7.11.1</ecNumber>
    </recommendedName>
</protein>
<evidence type="ECO:0000256" key="5">
    <source>
        <dbReference type="ARBA" id="ARBA00022840"/>
    </source>
</evidence>
<dbReference type="EC" id="2.7.11.1" evidence="1"/>
<dbReference type="Pfam" id="PF00069">
    <property type="entry name" value="Pkinase"/>
    <property type="match status" value="1"/>
</dbReference>
<evidence type="ECO:0000313" key="8">
    <source>
        <dbReference type="EMBL" id="UJO16367.1"/>
    </source>
</evidence>
<sequence length="482" mass="55625">MDEVYEKYTQRSSGSILNSVSQVLRNLTVGQQPASDPPLPTTHFLRQPLDPDYFDPSEDWRGVQQFGQSMSTGVGLWLRYDQDENIVDRIVRKDLSLSAARWSSPDDWYGNVNDIHHRIPMEYWLQHKCAAASNKHFVGMRTYHQDHQRQMISLYNEHCPHRDLHAVLVEYIEMSIMQDEDIVLPETALWYIFRHLVEQCLIMRRGSVDRPVWGWKQIVHCDIKPPNVFLDYPDKNEFTSYPTPKMADFGLAIETFRNDPNNPREVGGTQPYQAPEQLTYRVAHGPWAVGLPLLDYSNIYAIGATMYALMCVDQDVAHRMQPKFLRLEERWTFTPAAVHGYGDALKDLVMRCLEWEPKKRPKDVDLLAEIRATINNLQGDVGDNLRRAQKAEETGHEYNLWYPEEAYKLGFARGVPEDGDVTAGGQRTRTRSSSDHETIPMAQPAGRRMMLSSGSDRSGRVQRSTRASRRPSRPRFSFEPSR</sequence>
<reference evidence="8" key="1">
    <citation type="submission" date="2021-12" db="EMBL/GenBank/DDBJ databases">
        <authorList>
            <person name="Zaccaron A."/>
            <person name="Stergiopoulos I."/>
        </authorList>
    </citation>
    <scope>NUCLEOTIDE SEQUENCE</scope>
    <source>
        <strain evidence="8">Race5_Kim</strain>
    </source>
</reference>
<name>A0A9Q8P7Y1_PASFU</name>
<dbReference type="SMART" id="SM00220">
    <property type="entry name" value="S_TKc"/>
    <property type="match status" value="1"/>
</dbReference>
<dbReference type="GO" id="GO:0004674">
    <property type="term" value="F:protein serine/threonine kinase activity"/>
    <property type="evidence" value="ECO:0007669"/>
    <property type="project" value="UniProtKB-EC"/>
</dbReference>
<keyword evidence="4" id="KW-0418">Kinase</keyword>
<dbReference type="PROSITE" id="PS00108">
    <property type="entry name" value="PROTEIN_KINASE_ST"/>
    <property type="match status" value="1"/>
</dbReference>
<feature type="domain" description="Protein kinase" evidence="7">
    <location>
        <begin position="60"/>
        <end position="374"/>
    </location>
</feature>
<dbReference type="GeneID" id="71984198"/>
<dbReference type="AlphaFoldDB" id="A0A9Q8P7Y1"/>
<evidence type="ECO:0000256" key="3">
    <source>
        <dbReference type="ARBA" id="ARBA00022741"/>
    </source>
</evidence>
<dbReference type="PANTHER" id="PTHR43671:SF13">
    <property type="entry name" value="SERINE_THREONINE-PROTEIN KINASE NEK2"/>
    <property type="match status" value="1"/>
</dbReference>
<dbReference type="OrthoDB" id="310217at2759"/>
<proteinExistence type="predicted"/>
<dbReference type="EMBL" id="CP090166">
    <property type="protein sequence ID" value="UJO16367.1"/>
    <property type="molecule type" value="Genomic_DNA"/>
</dbReference>
<evidence type="ECO:0000256" key="2">
    <source>
        <dbReference type="ARBA" id="ARBA00022679"/>
    </source>
</evidence>
<dbReference type="KEGG" id="ffu:CLAFUR5_04320"/>
<dbReference type="InterPro" id="IPR000719">
    <property type="entry name" value="Prot_kinase_dom"/>
</dbReference>